<gene>
    <name evidence="2" type="ORF">RJ40_04050</name>
</gene>
<name>A0A8A3S478_9EURY</name>
<reference evidence="2" key="1">
    <citation type="journal article" date="2001" name="Int. J. Syst. Evol. Microbiol.">
        <title>Methanofollis aquaemaris sp. nov., a methanogen isolated from an aquaculture fish pond.</title>
        <authorList>
            <person name="Lai M.C."/>
            <person name="Chen S.C."/>
        </authorList>
    </citation>
    <scope>NUCLEOTIDE SEQUENCE</scope>
    <source>
        <strain evidence="2">N2F9704</strain>
    </source>
</reference>
<keyword evidence="1" id="KW-0812">Transmembrane</keyword>
<sequence length="128" mass="14770">MAEQAMFIESIYLIPIVTVVYVVWFFYPSFTGKREAKILPNEYAWFILSFVCIPISGLGLYIAILFLGQWYSNPMALDIGFVLFICTPWVVISGAVTVYGIRALWRLRNVQHAVEERKERGEPVSWVK</sequence>
<organism evidence="2 3">
    <name type="scientific">Methanofollis aquaemaris</name>
    <dbReference type="NCBI Taxonomy" id="126734"/>
    <lineage>
        <taxon>Archaea</taxon>
        <taxon>Methanobacteriati</taxon>
        <taxon>Methanobacteriota</taxon>
        <taxon>Stenosarchaea group</taxon>
        <taxon>Methanomicrobia</taxon>
        <taxon>Methanomicrobiales</taxon>
        <taxon>Methanomicrobiaceae</taxon>
        <taxon>Methanofollis</taxon>
    </lineage>
</organism>
<reference evidence="2" key="2">
    <citation type="submission" date="2019-02" db="EMBL/GenBank/DDBJ databases">
        <authorList>
            <person name="Chen S.-C."/>
            <person name="Chien H.-H."/>
            <person name="Lai M.-C."/>
        </authorList>
    </citation>
    <scope>NUCLEOTIDE SEQUENCE</scope>
    <source>
        <strain evidence="2">N2F9704</strain>
    </source>
</reference>
<dbReference type="KEGG" id="maqe:RJ40_04050"/>
<keyword evidence="1" id="KW-0472">Membrane</keyword>
<evidence type="ECO:0000313" key="3">
    <source>
        <dbReference type="Proteomes" id="UP001042704"/>
    </source>
</evidence>
<keyword evidence="1" id="KW-1133">Transmembrane helix</keyword>
<dbReference type="GeneID" id="76423506"/>
<protein>
    <submittedName>
        <fullName evidence="2">Uncharacterized protein</fullName>
    </submittedName>
</protein>
<feature type="transmembrane region" description="Helical" evidence="1">
    <location>
        <begin position="43"/>
        <end position="67"/>
    </location>
</feature>
<dbReference type="EMBL" id="CP036172">
    <property type="protein sequence ID" value="QSZ66723.1"/>
    <property type="molecule type" value="Genomic_DNA"/>
</dbReference>
<keyword evidence="3" id="KW-1185">Reference proteome</keyword>
<dbReference type="Proteomes" id="UP001042704">
    <property type="component" value="Chromosome"/>
</dbReference>
<feature type="transmembrane region" description="Helical" evidence="1">
    <location>
        <begin position="79"/>
        <end position="101"/>
    </location>
</feature>
<dbReference type="RefSeq" id="WP_265582088.1">
    <property type="nucleotide sequence ID" value="NZ_CP036172.1"/>
</dbReference>
<evidence type="ECO:0000313" key="2">
    <source>
        <dbReference type="EMBL" id="QSZ66723.1"/>
    </source>
</evidence>
<feature type="transmembrane region" description="Helical" evidence="1">
    <location>
        <begin position="12"/>
        <end position="31"/>
    </location>
</feature>
<accession>A0A8A3S478</accession>
<evidence type="ECO:0000256" key="1">
    <source>
        <dbReference type="SAM" id="Phobius"/>
    </source>
</evidence>
<proteinExistence type="predicted"/>
<dbReference type="AlphaFoldDB" id="A0A8A3S478"/>